<gene>
    <name evidence="1" type="ORF">IPI13_08610</name>
    <name evidence="2" type="ORF">IPP00_02330</name>
</gene>
<sequence length="101" mass="10565">MIGFVAGAAVGYVLGTRAGRQRYEQIKRGSARIWHSDPIQHRVEAAGQAVKTQAVPFVADKVGDAVKAAGRAVKDKARPALPATVAVQDDGTEVAATDLGR</sequence>
<evidence type="ECO:0000313" key="2">
    <source>
        <dbReference type="EMBL" id="MBL0002865.1"/>
    </source>
</evidence>
<dbReference type="EMBL" id="JADJIB010000003">
    <property type="protein sequence ID" value="MBK7273219.1"/>
    <property type="molecule type" value="Genomic_DNA"/>
</dbReference>
<evidence type="ECO:0000313" key="1">
    <source>
        <dbReference type="EMBL" id="MBK7273219.1"/>
    </source>
</evidence>
<dbReference type="Proteomes" id="UP000726105">
    <property type="component" value="Unassembled WGS sequence"/>
</dbReference>
<comment type="caution">
    <text evidence="1">The sequence shown here is derived from an EMBL/GenBank/DDBJ whole genome shotgun (WGS) entry which is preliminary data.</text>
</comment>
<reference evidence="1 3" key="1">
    <citation type="submission" date="2020-10" db="EMBL/GenBank/DDBJ databases">
        <title>Connecting structure to function with the recovery of over 1000 high-quality activated sludge metagenome-assembled genomes encoding full-length rRNA genes using long-read sequencing.</title>
        <authorList>
            <person name="Singleton C.M."/>
            <person name="Petriglieri F."/>
            <person name="Kristensen J.M."/>
            <person name="Kirkegaard R.H."/>
            <person name="Michaelsen T.Y."/>
            <person name="Andersen M.H."/>
            <person name="Karst S.M."/>
            <person name="Dueholm M.S."/>
            <person name="Nielsen P.H."/>
            <person name="Albertsen M."/>
        </authorList>
    </citation>
    <scope>NUCLEOTIDE SEQUENCE [LARGE SCALE GENOMIC DNA]</scope>
    <source>
        <strain evidence="1">Ega_18-Q3-R5-49_MAXAC.001</strain>
        <strain evidence="2">Ribe_18-Q3-R11-54_MAXAC.001</strain>
    </source>
</reference>
<proteinExistence type="predicted"/>
<dbReference type="EMBL" id="JADKGK010000005">
    <property type="protein sequence ID" value="MBL0002865.1"/>
    <property type="molecule type" value="Genomic_DNA"/>
</dbReference>
<evidence type="ECO:0000313" key="3">
    <source>
        <dbReference type="Proteomes" id="UP000726105"/>
    </source>
</evidence>
<accession>A0A935M6R9</accession>
<dbReference type="AlphaFoldDB" id="A0A935M6R9"/>
<organism evidence="1 3">
    <name type="scientific">Candidatus Phosphoribacter hodrii</name>
    <dbReference type="NCBI Taxonomy" id="2953743"/>
    <lineage>
        <taxon>Bacteria</taxon>
        <taxon>Bacillati</taxon>
        <taxon>Actinomycetota</taxon>
        <taxon>Actinomycetes</taxon>
        <taxon>Micrococcales</taxon>
        <taxon>Dermatophilaceae</taxon>
        <taxon>Candidatus Phosphoribacter</taxon>
    </lineage>
</organism>
<name>A0A935M6R9_9MICO</name>
<dbReference type="Proteomes" id="UP000886632">
    <property type="component" value="Unassembled WGS sequence"/>
</dbReference>
<protein>
    <submittedName>
        <fullName evidence="1">Protoporphyrinogen oxidase</fullName>
    </submittedName>
</protein>